<evidence type="ECO:0000256" key="1">
    <source>
        <dbReference type="SAM" id="MobiDB-lite"/>
    </source>
</evidence>
<dbReference type="HOGENOM" id="CLU_687675_0_0_1"/>
<dbReference type="InterPro" id="IPR035979">
    <property type="entry name" value="RBD_domain_sf"/>
</dbReference>
<dbReference type="SUPFAM" id="SSF54928">
    <property type="entry name" value="RNA-binding domain, RBD"/>
    <property type="match status" value="1"/>
</dbReference>
<gene>
    <name evidence="2" type="ordered locus">MTR_5g073130</name>
</gene>
<dbReference type="Gene3D" id="3.30.70.330">
    <property type="match status" value="1"/>
</dbReference>
<evidence type="ECO:0000313" key="3">
    <source>
        <dbReference type="EnsemblPlants" id="AES98811"/>
    </source>
</evidence>
<feature type="region of interest" description="Disordered" evidence="1">
    <location>
        <begin position="52"/>
        <end position="77"/>
    </location>
</feature>
<sequence>MNRKIEDKTDFRRNSDKEVQGSIVKGSIGLGFDRFLRIRYCGNEESRLAVKERYAQSHDRKVSRSNSRRPDKVHNNHPEDVYLVRKRNVNGGVFGFVRYCKVKDAEKLLKAVNNVWFSDRKVVAKVASFDKNGKSQKEGKNMVEGEKRKHEGEIFNEAEKISLVETVLNRDSIPLLQRRIFDAGFNTLEIIPLGDDKVFLRTTDDGEVSFLLSQVAKFFNNFFTSPVRWNKGIVNRERGAWVRIYGTPLYAWNIKFFKLCVLDSGRLLQADEFTFEKQRLDYARVLVATSTLEVINSMSKIVVDEAIIELKIIEEWGFSLGEDACLDMEVNETEGDQLDTTYLHDDVEGKEEAEALINHLSREWNKEDCAYHHCCSAGATVQQEQNNVSIMPRPCALGSVG</sequence>
<keyword evidence="4" id="KW-1185">Reference proteome</keyword>
<dbReference type="GO" id="GO:0016607">
    <property type="term" value="C:nuclear speck"/>
    <property type="evidence" value="ECO:0000318"/>
    <property type="project" value="GO_Central"/>
</dbReference>
<dbReference type="PANTHER" id="PTHR34427">
    <property type="entry name" value="DUF4283 DOMAIN PROTEIN"/>
    <property type="match status" value="1"/>
</dbReference>
<dbReference type="PaxDb" id="3880-AES98811"/>
<evidence type="ECO:0000313" key="4">
    <source>
        <dbReference type="Proteomes" id="UP000002051"/>
    </source>
</evidence>
<dbReference type="EMBL" id="CM001221">
    <property type="protein sequence ID" value="AES98811.2"/>
    <property type="molecule type" value="Genomic_DNA"/>
</dbReference>
<reference evidence="3" key="3">
    <citation type="submission" date="2015-04" db="UniProtKB">
        <authorList>
            <consortium name="EnsemblPlants"/>
        </authorList>
    </citation>
    <scope>IDENTIFICATION</scope>
    <source>
        <strain evidence="3">cv. Jemalong A17</strain>
    </source>
</reference>
<dbReference type="CDD" id="cd00590">
    <property type="entry name" value="RRM_SF"/>
    <property type="match status" value="1"/>
</dbReference>
<accession>A0A0C3XP74</accession>
<name>G7JZN5_MEDTR</name>
<dbReference type="PANTHER" id="PTHR34427:SF5">
    <property type="entry name" value="DUF4283 DOMAIN-CONTAINING PROTEIN"/>
    <property type="match status" value="1"/>
</dbReference>
<dbReference type="AlphaFoldDB" id="G7JZN5"/>
<reference evidence="2 4" key="2">
    <citation type="journal article" date="2014" name="BMC Genomics">
        <title>An improved genome release (version Mt4.0) for the model legume Medicago truncatula.</title>
        <authorList>
            <person name="Tang H."/>
            <person name="Krishnakumar V."/>
            <person name="Bidwell S."/>
            <person name="Rosen B."/>
            <person name="Chan A."/>
            <person name="Zhou S."/>
            <person name="Gentzbittel L."/>
            <person name="Childs K.L."/>
            <person name="Yandell M."/>
            <person name="Gundlach H."/>
            <person name="Mayer K.F."/>
            <person name="Schwartz D.C."/>
            <person name="Town C.D."/>
        </authorList>
    </citation>
    <scope>GENOME REANNOTATION</scope>
    <source>
        <strain evidence="3 4">cv. Jemalong A17</strain>
    </source>
</reference>
<dbReference type="Proteomes" id="UP000002051">
    <property type="component" value="Chromosome 5"/>
</dbReference>
<protein>
    <submittedName>
        <fullName evidence="2">DUF4283 domain protein</fullName>
    </submittedName>
</protein>
<evidence type="ECO:0000313" key="2">
    <source>
        <dbReference type="EMBL" id="AES98811.2"/>
    </source>
</evidence>
<proteinExistence type="predicted"/>
<dbReference type="InterPro" id="IPR012677">
    <property type="entry name" value="Nucleotide-bd_a/b_plait_sf"/>
</dbReference>
<dbReference type="GO" id="GO:0000381">
    <property type="term" value="P:regulation of alternative mRNA splicing, via spliceosome"/>
    <property type="evidence" value="ECO:0000318"/>
    <property type="project" value="GO_Central"/>
</dbReference>
<accession>G7JZN5</accession>
<organism evidence="2 4">
    <name type="scientific">Medicago truncatula</name>
    <name type="common">Barrel medic</name>
    <name type="synonym">Medicago tribuloides</name>
    <dbReference type="NCBI Taxonomy" id="3880"/>
    <lineage>
        <taxon>Eukaryota</taxon>
        <taxon>Viridiplantae</taxon>
        <taxon>Streptophyta</taxon>
        <taxon>Embryophyta</taxon>
        <taxon>Tracheophyta</taxon>
        <taxon>Spermatophyta</taxon>
        <taxon>Magnoliopsida</taxon>
        <taxon>eudicotyledons</taxon>
        <taxon>Gunneridae</taxon>
        <taxon>Pentapetalae</taxon>
        <taxon>rosids</taxon>
        <taxon>fabids</taxon>
        <taxon>Fabales</taxon>
        <taxon>Fabaceae</taxon>
        <taxon>Papilionoideae</taxon>
        <taxon>50 kb inversion clade</taxon>
        <taxon>NPAAA clade</taxon>
        <taxon>Hologalegina</taxon>
        <taxon>IRL clade</taxon>
        <taxon>Trifolieae</taxon>
        <taxon>Medicago</taxon>
    </lineage>
</organism>
<dbReference type="EnsemblPlants" id="AES98811">
    <property type="protein sequence ID" value="AES98811"/>
    <property type="gene ID" value="MTR_5g073130"/>
</dbReference>
<dbReference type="GO" id="GO:0003729">
    <property type="term" value="F:mRNA binding"/>
    <property type="evidence" value="ECO:0000318"/>
    <property type="project" value="GO_Central"/>
</dbReference>
<reference evidence="2 4" key="1">
    <citation type="journal article" date="2011" name="Nature">
        <title>The Medicago genome provides insight into the evolution of rhizobial symbioses.</title>
        <authorList>
            <person name="Young N.D."/>
            <person name="Debelle F."/>
            <person name="Oldroyd G.E."/>
            <person name="Geurts R."/>
            <person name="Cannon S.B."/>
            <person name="Udvardi M.K."/>
            <person name="Benedito V.A."/>
            <person name="Mayer K.F."/>
            <person name="Gouzy J."/>
            <person name="Schoof H."/>
            <person name="Van de Peer Y."/>
            <person name="Proost S."/>
            <person name="Cook D.R."/>
            <person name="Meyers B.C."/>
            <person name="Spannagl M."/>
            <person name="Cheung F."/>
            <person name="De Mita S."/>
            <person name="Krishnakumar V."/>
            <person name="Gundlach H."/>
            <person name="Zhou S."/>
            <person name="Mudge J."/>
            <person name="Bharti A.K."/>
            <person name="Murray J.D."/>
            <person name="Naoumkina M.A."/>
            <person name="Rosen B."/>
            <person name="Silverstein K.A."/>
            <person name="Tang H."/>
            <person name="Rombauts S."/>
            <person name="Zhao P.X."/>
            <person name="Zhou P."/>
            <person name="Barbe V."/>
            <person name="Bardou P."/>
            <person name="Bechner M."/>
            <person name="Bellec A."/>
            <person name="Berger A."/>
            <person name="Berges H."/>
            <person name="Bidwell S."/>
            <person name="Bisseling T."/>
            <person name="Choisne N."/>
            <person name="Couloux A."/>
            <person name="Denny R."/>
            <person name="Deshpande S."/>
            <person name="Dai X."/>
            <person name="Doyle J.J."/>
            <person name="Dudez A.M."/>
            <person name="Farmer A.D."/>
            <person name="Fouteau S."/>
            <person name="Franken C."/>
            <person name="Gibelin C."/>
            <person name="Gish J."/>
            <person name="Goldstein S."/>
            <person name="Gonzalez A.J."/>
            <person name="Green P.J."/>
            <person name="Hallab A."/>
            <person name="Hartog M."/>
            <person name="Hua A."/>
            <person name="Humphray S.J."/>
            <person name="Jeong D.H."/>
            <person name="Jing Y."/>
            <person name="Jocker A."/>
            <person name="Kenton S.M."/>
            <person name="Kim D.J."/>
            <person name="Klee K."/>
            <person name="Lai H."/>
            <person name="Lang C."/>
            <person name="Lin S."/>
            <person name="Macmil S.L."/>
            <person name="Magdelenat G."/>
            <person name="Matthews L."/>
            <person name="McCorrison J."/>
            <person name="Monaghan E.L."/>
            <person name="Mun J.H."/>
            <person name="Najar F.Z."/>
            <person name="Nicholson C."/>
            <person name="Noirot C."/>
            <person name="O'Bleness M."/>
            <person name="Paule C.R."/>
            <person name="Poulain J."/>
            <person name="Prion F."/>
            <person name="Qin B."/>
            <person name="Qu C."/>
            <person name="Retzel E.F."/>
            <person name="Riddle C."/>
            <person name="Sallet E."/>
            <person name="Samain S."/>
            <person name="Samson N."/>
            <person name="Sanders I."/>
            <person name="Saurat O."/>
            <person name="Scarpelli C."/>
            <person name="Schiex T."/>
            <person name="Segurens B."/>
            <person name="Severin A.J."/>
            <person name="Sherrier D.J."/>
            <person name="Shi R."/>
            <person name="Sims S."/>
            <person name="Singer S.R."/>
            <person name="Sinharoy S."/>
            <person name="Sterck L."/>
            <person name="Viollet A."/>
            <person name="Wang B.B."/>
            <person name="Wang K."/>
            <person name="Wang M."/>
            <person name="Wang X."/>
            <person name="Warfsmann J."/>
            <person name="Weissenbach J."/>
            <person name="White D.D."/>
            <person name="White J.D."/>
            <person name="Wiley G.B."/>
            <person name="Wincker P."/>
            <person name="Xing Y."/>
            <person name="Yang L."/>
            <person name="Yao Z."/>
            <person name="Ying F."/>
            <person name="Zhai J."/>
            <person name="Zhou L."/>
            <person name="Zuber A."/>
            <person name="Denarie J."/>
            <person name="Dixon R.A."/>
            <person name="May G.D."/>
            <person name="Schwartz D.C."/>
            <person name="Rogers J."/>
            <person name="Quetier F."/>
            <person name="Town C.D."/>
            <person name="Roe B.A."/>
        </authorList>
    </citation>
    <scope>NUCLEOTIDE SEQUENCE [LARGE SCALE GENOMIC DNA]</scope>
    <source>
        <strain evidence="2">A17</strain>
        <strain evidence="3 4">cv. Jemalong A17</strain>
    </source>
</reference>